<feature type="region of interest" description="Disordered" evidence="1">
    <location>
        <begin position="30"/>
        <end position="72"/>
    </location>
</feature>
<reference evidence="2 3" key="1">
    <citation type="submission" date="2024-10" db="EMBL/GenBank/DDBJ databases">
        <title>Updated reference genomes for cyclostephanoid diatoms.</title>
        <authorList>
            <person name="Roberts W.R."/>
            <person name="Alverson A.J."/>
        </authorList>
    </citation>
    <scope>NUCLEOTIDE SEQUENCE [LARGE SCALE GENOMIC DNA]</scope>
    <source>
        <strain evidence="2 3">AJA276-08</strain>
    </source>
</reference>
<comment type="caution">
    <text evidence="2">The sequence shown here is derived from an EMBL/GenBank/DDBJ whole genome shotgun (WGS) entry which is preliminary data.</text>
</comment>
<dbReference type="AlphaFoldDB" id="A0ABD3N6B6"/>
<feature type="compositionally biased region" description="Acidic residues" evidence="1">
    <location>
        <begin position="35"/>
        <end position="48"/>
    </location>
</feature>
<evidence type="ECO:0008006" key="4">
    <source>
        <dbReference type="Google" id="ProtNLM"/>
    </source>
</evidence>
<dbReference type="PANTHER" id="PTHR14552:SF21">
    <property type="entry name" value="DCTP PYROPHOSPHATASE 1"/>
    <property type="match status" value="1"/>
</dbReference>
<dbReference type="PANTHER" id="PTHR14552">
    <property type="match status" value="1"/>
</dbReference>
<feature type="compositionally biased region" description="Gly residues" evidence="1">
    <location>
        <begin position="129"/>
        <end position="138"/>
    </location>
</feature>
<proteinExistence type="predicted"/>
<dbReference type="Proteomes" id="UP001530315">
    <property type="component" value="Unassembled WGS sequence"/>
</dbReference>
<dbReference type="InterPro" id="IPR025984">
    <property type="entry name" value="DCTPP"/>
</dbReference>
<accession>A0ABD3N6B6</accession>
<sequence length="380" mass="40737">MPGLTVPPSPWTLSDMPEPRSRIAFSTIESLATAVDDDDDDDDAPEEENDRRRGRGHRASSSTTTTTTPATVAEVRDEIFELGAVMGRACELFLSFPRDVPVVVDVVGSVDDDCDGDGDGRSPRSAAGMAGGGGGGEGTTHAASDQLLGEAFLRLFALSGKCGVDLRTCVLKKMELNGKKYPVELCKVSEKATPSSSGGDCVAVSLPHRGRTMGMSSFDGLARSVLILATLPCPFFSSISDPKGKSGKYTNYSDHTGITTTVGQSTIDSPTKACTNDMEDDVTVEGITLLIRNFANERQWYRYHTPRNIALAILGELGELAELFQWLGDGEGGIADEFSEEALDKVGQEIADVAIYLIRLCDVCRVRLGEVAMRLLDERP</sequence>
<dbReference type="SUPFAM" id="SSF101386">
    <property type="entry name" value="all-alpha NTP pyrophosphatases"/>
    <property type="match status" value="1"/>
</dbReference>
<feature type="compositionally biased region" description="Pro residues" evidence="1">
    <location>
        <begin position="1"/>
        <end position="10"/>
    </location>
</feature>
<evidence type="ECO:0000256" key="1">
    <source>
        <dbReference type="SAM" id="MobiDB-lite"/>
    </source>
</evidence>
<gene>
    <name evidence="2" type="ORF">ACHAW5_000008</name>
</gene>
<organism evidence="2 3">
    <name type="scientific">Stephanodiscus triporus</name>
    <dbReference type="NCBI Taxonomy" id="2934178"/>
    <lineage>
        <taxon>Eukaryota</taxon>
        <taxon>Sar</taxon>
        <taxon>Stramenopiles</taxon>
        <taxon>Ochrophyta</taxon>
        <taxon>Bacillariophyta</taxon>
        <taxon>Coscinodiscophyceae</taxon>
        <taxon>Thalassiosirophycidae</taxon>
        <taxon>Stephanodiscales</taxon>
        <taxon>Stephanodiscaceae</taxon>
        <taxon>Stephanodiscus</taxon>
    </lineage>
</organism>
<feature type="region of interest" description="Disordered" evidence="1">
    <location>
        <begin position="111"/>
        <end position="141"/>
    </location>
</feature>
<name>A0ABD3N6B6_9STRA</name>
<keyword evidence="3" id="KW-1185">Reference proteome</keyword>
<evidence type="ECO:0000313" key="2">
    <source>
        <dbReference type="EMBL" id="KAL3768255.1"/>
    </source>
</evidence>
<dbReference type="Gene3D" id="1.10.287.1080">
    <property type="entry name" value="MazG-like"/>
    <property type="match status" value="2"/>
</dbReference>
<protein>
    <recommendedName>
        <fullName evidence="4">NTP pyrophosphohydrolase MazG putative catalytic core domain-containing protein</fullName>
    </recommendedName>
</protein>
<dbReference type="EMBL" id="JALLAZ020001683">
    <property type="protein sequence ID" value="KAL3768255.1"/>
    <property type="molecule type" value="Genomic_DNA"/>
</dbReference>
<dbReference type="CDD" id="cd11537">
    <property type="entry name" value="NTP-PPase_RS21-C6_like"/>
    <property type="match status" value="1"/>
</dbReference>
<evidence type="ECO:0000313" key="3">
    <source>
        <dbReference type="Proteomes" id="UP001530315"/>
    </source>
</evidence>
<feature type="region of interest" description="Disordered" evidence="1">
    <location>
        <begin position="1"/>
        <end position="20"/>
    </location>
</feature>